<evidence type="ECO:0000259" key="2">
    <source>
        <dbReference type="Pfam" id="PF00582"/>
    </source>
</evidence>
<dbReference type="Gene3D" id="3.40.50.12370">
    <property type="match status" value="1"/>
</dbReference>
<keyword evidence="4" id="KW-1185">Reference proteome</keyword>
<feature type="domain" description="UspA" evidence="2">
    <location>
        <begin position="3"/>
        <end position="144"/>
    </location>
</feature>
<reference evidence="4" key="1">
    <citation type="submission" date="2017-02" db="EMBL/GenBank/DDBJ databases">
        <authorList>
            <person name="Varghese N."/>
            <person name="Submissions S."/>
        </authorList>
    </citation>
    <scope>NUCLEOTIDE SEQUENCE [LARGE SCALE GENOMIC DNA]</scope>
    <source>
        <strain evidence="4">ATCC 27094</strain>
    </source>
</reference>
<proteinExistence type="inferred from homology"/>
<dbReference type="CDD" id="cd00293">
    <property type="entry name" value="USP-like"/>
    <property type="match status" value="1"/>
</dbReference>
<dbReference type="InterPro" id="IPR006015">
    <property type="entry name" value="Universal_stress_UspA"/>
</dbReference>
<dbReference type="SUPFAM" id="SSF52402">
    <property type="entry name" value="Adenine nucleotide alpha hydrolases-like"/>
    <property type="match status" value="2"/>
</dbReference>
<sequence>MGYKTILVNCDASKTVDRPLDVATELAQRFDANLVGLHARRPFEAPTYYDVGVPMGPLFEAYEQGANADQAAAKAAFDKAIKGKHLPAEWRVVDGYADDELAVSARYADLLVVGQTDRENISPTPGDLPESVALATGRPVLVVPYIGAAKPPGKIVMLCWNASRESARAATDALPFLKKADEVIVMVVDPQPSANGHGAEPGADVATWLSRHGIKVTVQRDVAADTDVGNVILSRAADRGVDLIVMGVYGHSRLRELVLGGASRTLLSSMTVPVLMSH</sequence>
<gene>
    <name evidence="3" type="ORF">SAMN02745126_03475</name>
</gene>
<dbReference type="AlphaFoldDB" id="A0A1T4R0U2"/>
<dbReference type="EMBL" id="FUWJ01000004">
    <property type="protein sequence ID" value="SKA09619.1"/>
    <property type="molecule type" value="Genomic_DNA"/>
</dbReference>
<dbReference type="RefSeq" id="WP_170920986.1">
    <property type="nucleotide sequence ID" value="NZ_FUWJ01000004.1"/>
</dbReference>
<dbReference type="PANTHER" id="PTHR46268">
    <property type="entry name" value="STRESS RESPONSE PROTEIN NHAX"/>
    <property type="match status" value="1"/>
</dbReference>
<dbReference type="PRINTS" id="PR01438">
    <property type="entry name" value="UNVRSLSTRESS"/>
</dbReference>
<evidence type="ECO:0000256" key="1">
    <source>
        <dbReference type="ARBA" id="ARBA00008791"/>
    </source>
</evidence>
<dbReference type="Proteomes" id="UP000190092">
    <property type="component" value="Unassembled WGS sequence"/>
</dbReference>
<evidence type="ECO:0000313" key="3">
    <source>
        <dbReference type="EMBL" id="SKA09619.1"/>
    </source>
</evidence>
<protein>
    <submittedName>
        <fullName evidence="3">Nucleotide-binding universal stress protein, UspA family</fullName>
    </submittedName>
</protein>
<accession>A0A1T4R0U2</accession>
<dbReference type="Pfam" id="PF00582">
    <property type="entry name" value="Usp"/>
    <property type="match status" value="2"/>
</dbReference>
<comment type="similarity">
    <text evidence="1">Belongs to the universal stress protein A family.</text>
</comment>
<evidence type="ECO:0000313" key="4">
    <source>
        <dbReference type="Proteomes" id="UP000190092"/>
    </source>
</evidence>
<dbReference type="PANTHER" id="PTHR46268:SF15">
    <property type="entry name" value="UNIVERSAL STRESS PROTEIN HP_0031"/>
    <property type="match status" value="1"/>
</dbReference>
<feature type="domain" description="UspA" evidence="2">
    <location>
        <begin position="155"/>
        <end position="276"/>
    </location>
</feature>
<dbReference type="InterPro" id="IPR006016">
    <property type="entry name" value="UspA"/>
</dbReference>
<name>A0A1T4R0U2_9HYPH</name>
<dbReference type="STRING" id="225324.SAMN02745126_03475"/>
<organism evidence="3 4">
    <name type="scientific">Enhydrobacter aerosaccus</name>
    <dbReference type="NCBI Taxonomy" id="225324"/>
    <lineage>
        <taxon>Bacteria</taxon>
        <taxon>Pseudomonadati</taxon>
        <taxon>Pseudomonadota</taxon>
        <taxon>Alphaproteobacteria</taxon>
        <taxon>Hyphomicrobiales</taxon>
        <taxon>Enhydrobacter</taxon>
    </lineage>
</organism>